<proteinExistence type="predicted"/>
<gene>
    <name evidence="2" type="ORF">HaLaN_12616</name>
</gene>
<evidence type="ECO:0000313" key="3">
    <source>
        <dbReference type="Proteomes" id="UP000485058"/>
    </source>
</evidence>
<dbReference type="InterPro" id="IPR052111">
    <property type="entry name" value="Spermatogenesis_Ciliary_MAP"/>
</dbReference>
<sequence length="81" mass="9312">MSEALSDVTEQELQGLYTWVDEIPLSRPKRNIARDFSDGVLTAEVVHHYFPKLVELHNYSLIPRQSFGYNAQPHHHGRDGP</sequence>
<dbReference type="InterPro" id="IPR036872">
    <property type="entry name" value="CH_dom_sf"/>
</dbReference>
<dbReference type="PANTHER" id="PTHR12509:SF9">
    <property type="entry name" value="SPERM FLAGELLAR PROTEIN 1 ISOFORM X1"/>
    <property type="match status" value="1"/>
</dbReference>
<reference evidence="2 3" key="1">
    <citation type="submission" date="2020-02" db="EMBL/GenBank/DDBJ databases">
        <title>Draft genome sequence of Haematococcus lacustris strain NIES-144.</title>
        <authorList>
            <person name="Morimoto D."/>
            <person name="Nakagawa S."/>
            <person name="Yoshida T."/>
            <person name="Sawayama S."/>
        </authorList>
    </citation>
    <scope>NUCLEOTIDE SEQUENCE [LARGE SCALE GENOMIC DNA]</scope>
    <source>
        <strain evidence="2 3">NIES-144</strain>
    </source>
</reference>
<dbReference type="SUPFAM" id="SSF47576">
    <property type="entry name" value="Calponin-homology domain, CH-domain"/>
    <property type="match status" value="1"/>
</dbReference>
<feature type="domain" description="CH-like" evidence="1">
    <location>
        <begin position="16"/>
        <end position="60"/>
    </location>
</feature>
<keyword evidence="3" id="KW-1185">Reference proteome</keyword>
<dbReference type="GO" id="GO:0008017">
    <property type="term" value="F:microtubule binding"/>
    <property type="evidence" value="ECO:0007669"/>
    <property type="project" value="TreeGrafter"/>
</dbReference>
<dbReference type="InterPro" id="IPR010441">
    <property type="entry name" value="CH_2"/>
</dbReference>
<evidence type="ECO:0000259" key="1">
    <source>
        <dbReference type="Pfam" id="PF06294"/>
    </source>
</evidence>
<dbReference type="Pfam" id="PF06294">
    <property type="entry name" value="CH_2"/>
    <property type="match status" value="1"/>
</dbReference>
<accession>A0A699Z3R8</accession>
<dbReference type="AlphaFoldDB" id="A0A699Z3R8"/>
<dbReference type="GO" id="GO:0051493">
    <property type="term" value="P:regulation of cytoskeleton organization"/>
    <property type="evidence" value="ECO:0007669"/>
    <property type="project" value="TreeGrafter"/>
</dbReference>
<name>A0A699Z3R8_HAELA</name>
<protein>
    <submittedName>
        <fullName evidence="2">SPEF1-like protein</fullName>
    </submittedName>
</protein>
<comment type="caution">
    <text evidence="2">The sequence shown here is derived from an EMBL/GenBank/DDBJ whole genome shotgun (WGS) entry which is preliminary data.</text>
</comment>
<organism evidence="2 3">
    <name type="scientific">Haematococcus lacustris</name>
    <name type="common">Green alga</name>
    <name type="synonym">Haematococcus pluvialis</name>
    <dbReference type="NCBI Taxonomy" id="44745"/>
    <lineage>
        <taxon>Eukaryota</taxon>
        <taxon>Viridiplantae</taxon>
        <taxon>Chlorophyta</taxon>
        <taxon>core chlorophytes</taxon>
        <taxon>Chlorophyceae</taxon>
        <taxon>CS clade</taxon>
        <taxon>Chlamydomonadales</taxon>
        <taxon>Haematococcaceae</taxon>
        <taxon>Haematococcus</taxon>
    </lineage>
</organism>
<dbReference type="GO" id="GO:0005930">
    <property type="term" value="C:axoneme"/>
    <property type="evidence" value="ECO:0007669"/>
    <property type="project" value="TreeGrafter"/>
</dbReference>
<dbReference type="Proteomes" id="UP000485058">
    <property type="component" value="Unassembled WGS sequence"/>
</dbReference>
<dbReference type="Gene3D" id="1.10.418.10">
    <property type="entry name" value="Calponin-like domain"/>
    <property type="match status" value="1"/>
</dbReference>
<dbReference type="PANTHER" id="PTHR12509">
    <property type="entry name" value="SPERMATOGENESIS-ASSOCIATED 4-RELATED"/>
    <property type="match status" value="1"/>
</dbReference>
<dbReference type="EMBL" id="BLLF01000966">
    <property type="protein sequence ID" value="GFH16235.1"/>
    <property type="molecule type" value="Genomic_DNA"/>
</dbReference>
<evidence type="ECO:0000313" key="2">
    <source>
        <dbReference type="EMBL" id="GFH16235.1"/>
    </source>
</evidence>